<dbReference type="AlphaFoldDB" id="A0A381FGD8"/>
<keyword evidence="1" id="KW-0812">Transmembrane</keyword>
<dbReference type="RefSeq" id="WP_279196097.1">
    <property type="nucleotide sequence ID" value="NZ_JAQSXV010000009.1"/>
</dbReference>
<evidence type="ECO:0000313" key="4">
    <source>
        <dbReference type="Proteomes" id="UP000185725"/>
    </source>
</evidence>
<evidence type="ECO:0000313" key="2">
    <source>
        <dbReference type="EMBL" id="SIQ08965.1"/>
    </source>
</evidence>
<dbReference type="Proteomes" id="UP000255231">
    <property type="component" value="Unassembled WGS sequence"/>
</dbReference>
<proteinExistence type="predicted"/>
<evidence type="ECO:0000256" key="1">
    <source>
        <dbReference type="SAM" id="Phobius"/>
    </source>
</evidence>
<keyword evidence="4" id="KW-1185">Reference proteome</keyword>
<reference evidence="2 4" key="1">
    <citation type="submission" date="2017-01" db="EMBL/GenBank/DDBJ databases">
        <authorList>
            <person name="Varghese N."/>
            <person name="Submissions S."/>
        </authorList>
    </citation>
    <scope>NUCLEOTIDE SEQUENCE [LARGE SCALE GENOMIC DNA]</scope>
    <source>
        <strain evidence="2 4">ATCC 27950</strain>
    </source>
</reference>
<keyword evidence="1" id="KW-1133">Transmembrane helix</keyword>
<dbReference type="Proteomes" id="UP000185725">
    <property type="component" value="Unassembled WGS sequence"/>
</dbReference>
<organism evidence="3 5">
    <name type="scientific">Chryseobacterium indoltheticum</name>
    <dbReference type="NCBI Taxonomy" id="254"/>
    <lineage>
        <taxon>Bacteria</taxon>
        <taxon>Pseudomonadati</taxon>
        <taxon>Bacteroidota</taxon>
        <taxon>Flavobacteriia</taxon>
        <taxon>Flavobacteriales</taxon>
        <taxon>Weeksellaceae</taxon>
        <taxon>Chryseobacterium group</taxon>
        <taxon>Chryseobacterium</taxon>
    </lineage>
</organism>
<evidence type="ECO:0008006" key="6">
    <source>
        <dbReference type="Google" id="ProtNLM"/>
    </source>
</evidence>
<dbReference type="EMBL" id="FTMF01000002">
    <property type="protein sequence ID" value="SIQ08965.1"/>
    <property type="molecule type" value="Genomic_DNA"/>
</dbReference>
<reference evidence="3 5" key="2">
    <citation type="submission" date="2018-06" db="EMBL/GenBank/DDBJ databases">
        <authorList>
            <consortium name="Pathogen Informatics"/>
            <person name="Doyle S."/>
        </authorList>
    </citation>
    <scope>NUCLEOTIDE SEQUENCE [LARGE SCALE GENOMIC DNA]</scope>
    <source>
        <strain evidence="3 5">NCTC13560</strain>
    </source>
</reference>
<accession>A0A381FGD8</accession>
<protein>
    <recommendedName>
        <fullName evidence="6">Lipoprotein</fullName>
    </recommendedName>
</protein>
<feature type="transmembrane region" description="Helical" evidence="1">
    <location>
        <begin position="89"/>
        <end position="108"/>
    </location>
</feature>
<gene>
    <name evidence="3" type="ORF">NCTC13560_03176</name>
    <name evidence="2" type="ORF">SAMN05421682_102308</name>
</gene>
<sequence length="114" mass="12596">MKKIAIISILNIFLISCVSTKVSSKNDYDYTVLKNNSKYIIETKDGKKIRQFEFLNQTENAIIGKQENSEVQIEKNNIDKILKPSTGKTIPLVVGIVGAAVLIPAYVGNKPVGQ</sequence>
<keyword evidence="1" id="KW-0472">Membrane</keyword>
<name>A0A381FGD8_9FLAO</name>
<dbReference type="PROSITE" id="PS51257">
    <property type="entry name" value="PROKAR_LIPOPROTEIN"/>
    <property type="match status" value="1"/>
</dbReference>
<evidence type="ECO:0000313" key="5">
    <source>
        <dbReference type="Proteomes" id="UP000255231"/>
    </source>
</evidence>
<evidence type="ECO:0000313" key="3">
    <source>
        <dbReference type="EMBL" id="SUX45581.1"/>
    </source>
</evidence>
<dbReference type="EMBL" id="UFVS01000001">
    <property type="protein sequence ID" value="SUX45581.1"/>
    <property type="molecule type" value="Genomic_DNA"/>
</dbReference>